<comment type="similarity">
    <text evidence="7">Belongs to the gamma-glutamyl phosphate reductase family.</text>
</comment>
<proteinExistence type="inferred from homology"/>
<dbReference type="Pfam" id="PF00171">
    <property type="entry name" value="Aldedh"/>
    <property type="match status" value="1"/>
</dbReference>
<protein>
    <recommendedName>
        <fullName evidence="7">Gamma-glutamyl phosphate reductase</fullName>
        <shortName evidence="7">GPR</shortName>
        <ecNumber evidence="7">1.2.1.41</ecNumber>
    </recommendedName>
    <alternativeName>
        <fullName evidence="7">Glutamate-5-semialdehyde dehydrogenase</fullName>
    </alternativeName>
    <alternativeName>
        <fullName evidence="7">Glutamyl-gamma-semialdehyde dehydrogenase</fullName>
        <shortName evidence="7">GSA dehydrogenase</shortName>
    </alternativeName>
</protein>
<keyword evidence="3 7" id="KW-0641">Proline biosynthesis</keyword>
<dbReference type="CDD" id="cd07079">
    <property type="entry name" value="ALDH_F18-19_ProA-GPR"/>
    <property type="match status" value="1"/>
</dbReference>
<dbReference type="InterPro" id="IPR000965">
    <property type="entry name" value="GPR_dom"/>
</dbReference>
<dbReference type="NCBIfam" id="TIGR00407">
    <property type="entry name" value="proA"/>
    <property type="match status" value="1"/>
</dbReference>
<dbReference type="InterPro" id="IPR016162">
    <property type="entry name" value="Ald_DH_N"/>
</dbReference>
<dbReference type="PROSITE" id="PS01223">
    <property type="entry name" value="PROA"/>
    <property type="match status" value="1"/>
</dbReference>
<dbReference type="GO" id="GO:0004350">
    <property type="term" value="F:glutamate-5-semialdehyde dehydrogenase activity"/>
    <property type="evidence" value="ECO:0007669"/>
    <property type="project" value="UniProtKB-UniRule"/>
</dbReference>
<evidence type="ECO:0000256" key="6">
    <source>
        <dbReference type="ARBA" id="ARBA00049024"/>
    </source>
</evidence>
<keyword evidence="5 7" id="KW-0560">Oxidoreductase</keyword>
<keyword evidence="10" id="KW-1185">Reference proteome</keyword>
<dbReference type="NCBIfam" id="NF001221">
    <property type="entry name" value="PRK00197.1"/>
    <property type="match status" value="1"/>
</dbReference>
<dbReference type="InterPro" id="IPR016163">
    <property type="entry name" value="Ald_DH_C"/>
</dbReference>
<dbReference type="InterPro" id="IPR020593">
    <property type="entry name" value="G-glutamylP_reductase_CS"/>
</dbReference>
<sequence length="426" mass="47045">MNIYEAAKKAREASIILQAVESDAKRKALESIKEALAAHQEAIFKANQVDIEVSEAQNVSMPVLKRLRFDKAKLQDVLDGIESLVHMEEPVGKVQMQTELDEGLILTRVSCPIGVIGVIFESRPDALVQISSLCLKSGNAVLLKGGSEAKETNKVLFEIIKKASEEAGMPEGWITLMETREEVSEILKMNKEIDLLIPRGSNEFVQYIMRNSDIPVMGHADGICHTYVDEHADLDLAVKVVTDSKTQYVSVCNALETLLVHEKVANDFLPRLKESLESKGATIKGCAKTRAIIECEEATEEDWQTEYLDYILSIKIVSSLEEAICHINTYGSGHTDCIVSTDEEAVQKFMMLVDSGNVFCNVSTRFSDGFRYGFGAEVGVSTSKIHARGSVGIEGLLIYKYKLLGHGHIVGDYASGVRKFTHKKLV</sequence>
<dbReference type="GO" id="GO:0005737">
    <property type="term" value="C:cytoplasm"/>
    <property type="evidence" value="ECO:0007669"/>
    <property type="project" value="UniProtKB-SubCell"/>
</dbReference>
<dbReference type="RefSeq" id="WP_249333704.1">
    <property type="nucleotide sequence ID" value="NZ_JACRSY010000034.1"/>
</dbReference>
<evidence type="ECO:0000256" key="3">
    <source>
        <dbReference type="ARBA" id="ARBA00022650"/>
    </source>
</evidence>
<dbReference type="InterPro" id="IPR012134">
    <property type="entry name" value="Glu-5-SA_DH"/>
</dbReference>
<dbReference type="Proteomes" id="UP000655830">
    <property type="component" value="Unassembled WGS sequence"/>
</dbReference>
<name>A0A926EJT5_9FIRM</name>
<evidence type="ECO:0000256" key="7">
    <source>
        <dbReference type="HAMAP-Rule" id="MF_00412"/>
    </source>
</evidence>
<dbReference type="EC" id="1.2.1.41" evidence="7"/>
<dbReference type="GO" id="GO:0055129">
    <property type="term" value="P:L-proline biosynthetic process"/>
    <property type="evidence" value="ECO:0007669"/>
    <property type="project" value="UniProtKB-UniRule"/>
</dbReference>
<evidence type="ECO:0000256" key="4">
    <source>
        <dbReference type="ARBA" id="ARBA00022857"/>
    </source>
</evidence>
<comment type="pathway">
    <text evidence="1 7">Amino-acid biosynthesis; L-proline biosynthesis; L-glutamate 5-semialdehyde from L-glutamate: step 2/2.</text>
</comment>
<dbReference type="PANTHER" id="PTHR11063">
    <property type="entry name" value="GLUTAMATE SEMIALDEHYDE DEHYDROGENASE"/>
    <property type="match status" value="1"/>
</dbReference>
<comment type="catalytic activity">
    <reaction evidence="6 7">
        <text>L-glutamate 5-semialdehyde + phosphate + NADP(+) = L-glutamyl 5-phosphate + NADPH + H(+)</text>
        <dbReference type="Rhea" id="RHEA:19541"/>
        <dbReference type="ChEBI" id="CHEBI:15378"/>
        <dbReference type="ChEBI" id="CHEBI:43474"/>
        <dbReference type="ChEBI" id="CHEBI:57783"/>
        <dbReference type="ChEBI" id="CHEBI:58066"/>
        <dbReference type="ChEBI" id="CHEBI:58274"/>
        <dbReference type="ChEBI" id="CHEBI:58349"/>
        <dbReference type="EC" id="1.2.1.41"/>
    </reaction>
</comment>
<keyword evidence="7" id="KW-0963">Cytoplasm</keyword>
<dbReference type="PANTHER" id="PTHR11063:SF8">
    <property type="entry name" value="DELTA-1-PYRROLINE-5-CARBOXYLATE SYNTHASE"/>
    <property type="match status" value="1"/>
</dbReference>
<dbReference type="GO" id="GO:0050661">
    <property type="term" value="F:NADP binding"/>
    <property type="evidence" value="ECO:0007669"/>
    <property type="project" value="InterPro"/>
</dbReference>
<dbReference type="SUPFAM" id="SSF53720">
    <property type="entry name" value="ALDH-like"/>
    <property type="match status" value="1"/>
</dbReference>
<evidence type="ECO:0000256" key="5">
    <source>
        <dbReference type="ARBA" id="ARBA00023002"/>
    </source>
</evidence>
<evidence type="ECO:0000256" key="2">
    <source>
        <dbReference type="ARBA" id="ARBA00022605"/>
    </source>
</evidence>
<dbReference type="AlphaFoldDB" id="A0A926EJT5"/>
<dbReference type="Gene3D" id="3.40.605.10">
    <property type="entry name" value="Aldehyde Dehydrogenase, Chain A, domain 1"/>
    <property type="match status" value="1"/>
</dbReference>
<evidence type="ECO:0000256" key="1">
    <source>
        <dbReference type="ARBA" id="ARBA00004985"/>
    </source>
</evidence>
<evidence type="ECO:0000259" key="8">
    <source>
        <dbReference type="Pfam" id="PF00171"/>
    </source>
</evidence>
<comment type="subcellular location">
    <subcellularLocation>
        <location evidence="7">Cytoplasm</location>
    </subcellularLocation>
</comment>
<dbReference type="EMBL" id="JACRSY010000034">
    <property type="protein sequence ID" value="MBC8581011.1"/>
    <property type="molecule type" value="Genomic_DNA"/>
</dbReference>
<dbReference type="HAMAP" id="MF_00412">
    <property type="entry name" value="ProA"/>
    <property type="match status" value="1"/>
</dbReference>
<feature type="domain" description="Aldehyde dehydrogenase" evidence="8">
    <location>
        <begin position="3"/>
        <end position="277"/>
    </location>
</feature>
<keyword evidence="2 7" id="KW-0028">Amino-acid biosynthesis</keyword>
<evidence type="ECO:0000313" key="9">
    <source>
        <dbReference type="EMBL" id="MBC8581011.1"/>
    </source>
</evidence>
<organism evidence="9 10">
    <name type="scientific">Zhenhengia yiwuensis</name>
    <dbReference type="NCBI Taxonomy" id="2763666"/>
    <lineage>
        <taxon>Bacteria</taxon>
        <taxon>Bacillati</taxon>
        <taxon>Bacillota</taxon>
        <taxon>Clostridia</taxon>
        <taxon>Lachnospirales</taxon>
        <taxon>Lachnospiraceae</taxon>
        <taxon>Zhenhengia</taxon>
    </lineage>
</organism>
<dbReference type="PIRSF" id="PIRSF000151">
    <property type="entry name" value="GPR"/>
    <property type="match status" value="1"/>
</dbReference>
<gene>
    <name evidence="7" type="primary">proA</name>
    <name evidence="9" type="ORF">H8718_15960</name>
</gene>
<comment type="function">
    <text evidence="7">Catalyzes the NADPH-dependent reduction of L-glutamate 5-phosphate into L-glutamate 5-semialdehyde and phosphate. The product spontaneously undergoes cyclization to form 1-pyrroline-5-carboxylate.</text>
</comment>
<dbReference type="InterPro" id="IPR015590">
    <property type="entry name" value="Aldehyde_DH_dom"/>
</dbReference>
<dbReference type="Gene3D" id="3.40.309.10">
    <property type="entry name" value="Aldehyde Dehydrogenase, Chain A, domain 2"/>
    <property type="match status" value="1"/>
</dbReference>
<keyword evidence="4 7" id="KW-0521">NADP</keyword>
<evidence type="ECO:0000313" key="10">
    <source>
        <dbReference type="Proteomes" id="UP000655830"/>
    </source>
</evidence>
<dbReference type="InterPro" id="IPR016161">
    <property type="entry name" value="Ald_DH/histidinol_DH"/>
</dbReference>
<accession>A0A926EJT5</accession>
<dbReference type="FunFam" id="3.40.309.10:FF:000006">
    <property type="entry name" value="Gamma-glutamyl phosphate reductase"/>
    <property type="match status" value="1"/>
</dbReference>
<reference evidence="9" key="1">
    <citation type="submission" date="2020-08" db="EMBL/GenBank/DDBJ databases">
        <title>Genome public.</title>
        <authorList>
            <person name="Liu C."/>
            <person name="Sun Q."/>
        </authorList>
    </citation>
    <scope>NUCLEOTIDE SEQUENCE</scope>
    <source>
        <strain evidence="9">NSJ-12</strain>
    </source>
</reference>
<comment type="caution">
    <text evidence="9">The sequence shown here is derived from an EMBL/GenBank/DDBJ whole genome shotgun (WGS) entry which is preliminary data.</text>
</comment>